<evidence type="ECO:0000313" key="3">
    <source>
        <dbReference type="Proteomes" id="UP000193411"/>
    </source>
</evidence>
<protein>
    <submittedName>
        <fullName evidence="2">Uncharacterized protein</fullName>
    </submittedName>
</protein>
<proteinExistence type="predicted"/>
<comment type="caution">
    <text evidence="2">The sequence shown here is derived from an EMBL/GenBank/DDBJ whole genome shotgun (WGS) entry which is preliminary data.</text>
</comment>
<dbReference type="AlphaFoldDB" id="A0A1Y2HQQ0"/>
<feature type="compositionally biased region" description="Low complexity" evidence="1">
    <location>
        <begin position="178"/>
        <end position="189"/>
    </location>
</feature>
<organism evidence="2 3">
    <name type="scientific">Catenaria anguillulae PL171</name>
    <dbReference type="NCBI Taxonomy" id="765915"/>
    <lineage>
        <taxon>Eukaryota</taxon>
        <taxon>Fungi</taxon>
        <taxon>Fungi incertae sedis</taxon>
        <taxon>Blastocladiomycota</taxon>
        <taxon>Blastocladiomycetes</taxon>
        <taxon>Blastocladiales</taxon>
        <taxon>Catenariaceae</taxon>
        <taxon>Catenaria</taxon>
    </lineage>
</organism>
<reference evidence="2 3" key="1">
    <citation type="submission" date="2016-07" db="EMBL/GenBank/DDBJ databases">
        <title>Pervasive Adenine N6-methylation of Active Genes in Fungi.</title>
        <authorList>
            <consortium name="DOE Joint Genome Institute"/>
            <person name="Mondo S.J."/>
            <person name="Dannebaum R.O."/>
            <person name="Kuo R.C."/>
            <person name="Labutti K."/>
            <person name="Haridas S."/>
            <person name="Kuo A."/>
            <person name="Salamov A."/>
            <person name="Ahrendt S.R."/>
            <person name="Lipzen A."/>
            <person name="Sullivan W."/>
            <person name="Andreopoulos W.B."/>
            <person name="Clum A."/>
            <person name="Lindquist E."/>
            <person name="Daum C."/>
            <person name="Ramamoorthy G.K."/>
            <person name="Gryganskyi A."/>
            <person name="Culley D."/>
            <person name="Magnuson J.K."/>
            <person name="James T.Y."/>
            <person name="O'Malley M.A."/>
            <person name="Stajich J.E."/>
            <person name="Spatafora J.W."/>
            <person name="Visel A."/>
            <person name="Grigoriev I.V."/>
        </authorList>
    </citation>
    <scope>NUCLEOTIDE SEQUENCE [LARGE SCALE GENOMIC DNA]</scope>
    <source>
        <strain evidence="2 3">PL171</strain>
    </source>
</reference>
<dbReference type="EMBL" id="MCFL01000014">
    <property type="protein sequence ID" value="ORZ36936.1"/>
    <property type="molecule type" value="Genomic_DNA"/>
</dbReference>
<dbReference type="STRING" id="765915.A0A1Y2HQQ0"/>
<evidence type="ECO:0000256" key="1">
    <source>
        <dbReference type="SAM" id="MobiDB-lite"/>
    </source>
</evidence>
<gene>
    <name evidence="2" type="ORF">BCR44DRAFT_1049200</name>
</gene>
<accession>A0A1Y2HQQ0</accession>
<evidence type="ECO:0000313" key="2">
    <source>
        <dbReference type="EMBL" id="ORZ36936.1"/>
    </source>
</evidence>
<feature type="region of interest" description="Disordered" evidence="1">
    <location>
        <begin position="48"/>
        <end position="190"/>
    </location>
</feature>
<sequence>MVRPRVTSTGAGRLLFLEVNAAMTGTAASERNAWASALESAASAPGLEAYRPKPLPKREVVPGPPPVGLTPSGYERGERGGDRGGYDRGERGGFERGSTRTGGRRGNGETSQDAVAGGDWGATTETSAGGWGKSTGTAAADGGWGADVTTASGGRGEWGQKSTKPAATSDWGADSTKTEAATAEPASATGMDWQATSETPLLPSRISPRQATRVVPIALGEPMQMLARDGAKPRPTTYGVGAAGITQPHSLNRPRAAVAARVQSARKAQPNPRLPRPVVHLRPSQPMSVKLCPRPSRRHRLQSPMPTRGQLAVQGMQTRGAQVPVVGNGVNPLLLLLRPPLLQLWP</sequence>
<dbReference type="Proteomes" id="UP000193411">
    <property type="component" value="Unassembled WGS sequence"/>
</dbReference>
<feature type="compositionally biased region" description="Basic and acidic residues" evidence="1">
    <location>
        <begin position="75"/>
        <end position="98"/>
    </location>
</feature>
<keyword evidence="3" id="KW-1185">Reference proteome</keyword>
<name>A0A1Y2HQQ0_9FUNG</name>
<feature type="compositionally biased region" description="Low complexity" evidence="1">
    <location>
        <begin position="135"/>
        <end position="151"/>
    </location>
</feature>